<evidence type="ECO:0000259" key="6">
    <source>
        <dbReference type="PROSITE" id="PS50106"/>
    </source>
</evidence>
<reference evidence="7" key="1">
    <citation type="submission" date="2022-10" db="EMBL/GenBank/DDBJ databases">
        <title>Rhodococcus sp.75.</title>
        <authorList>
            <person name="Sun M."/>
        </authorList>
    </citation>
    <scope>NUCLEOTIDE SEQUENCE</scope>
    <source>
        <strain evidence="7">75</strain>
    </source>
</reference>
<dbReference type="PANTHER" id="PTHR43343:SF3">
    <property type="entry name" value="PROTEASE DO-LIKE 8, CHLOROPLASTIC"/>
    <property type="match status" value="1"/>
</dbReference>
<dbReference type="InterPro" id="IPR009003">
    <property type="entry name" value="Peptidase_S1_PA"/>
</dbReference>
<accession>A0ABY6NXL3</accession>
<name>A0ABY6NXL3_9NOCA</name>
<dbReference type="InterPro" id="IPR036034">
    <property type="entry name" value="PDZ_sf"/>
</dbReference>
<keyword evidence="5" id="KW-1133">Transmembrane helix</keyword>
<dbReference type="InterPro" id="IPR051201">
    <property type="entry name" value="Chloro_Bact_Ser_Proteases"/>
</dbReference>
<feature type="compositionally biased region" description="Low complexity" evidence="4">
    <location>
        <begin position="70"/>
        <end position="127"/>
    </location>
</feature>
<keyword evidence="3" id="KW-0378">Hydrolase</keyword>
<dbReference type="RefSeq" id="WP_265382217.1">
    <property type="nucleotide sequence ID" value="NZ_CP110615.1"/>
</dbReference>
<comment type="similarity">
    <text evidence="1">Belongs to the peptidase S1C family.</text>
</comment>
<dbReference type="Gene3D" id="2.40.10.10">
    <property type="entry name" value="Trypsin-like serine proteases"/>
    <property type="match status" value="2"/>
</dbReference>
<dbReference type="Pfam" id="PF13180">
    <property type="entry name" value="PDZ_2"/>
    <property type="match status" value="1"/>
</dbReference>
<dbReference type="Gene3D" id="2.30.42.10">
    <property type="match status" value="1"/>
</dbReference>
<keyword evidence="5" id="KW-0472">Membrane</keyword>
<dbReference type="PANTHER" id="PTHR43343">
    <property type="entry name" value="PEPTIDASE S12"/>
    <property type="match status" value="1"/>
</dbReference>
<feature type="region of interest" description="Disordered" evidence="4">
    <location>
        <begin position="1"/>
        <end position="158"/>
    </location>
</feature>
<keyword evidence="2" id="KW-0645">Protease</keyword>
<evidence type="ECO:0000256" key="5">
    <source>
        <dbReference type="SAM" id="Phobius"/>
    </source>
</evidence>
<dbReference type="EMBL" id="CP110615">
    <property type="protein sequence ID" value="UZJ24110.1"/>
    <property type="molecule type" value="Genomic_DNA"/>
</dbReference>
<feature type="compositionally biased region" description="Basic and acidic residues" evidence="4">
    <location>
        <begin position="1"/>
        <end position="10"/>
    </location>
</feature>
<feature type="domain" description="PDZ" evidence="6">
    <location>
        <begin position="455"/>
        <end position="537"/>
    </location>
</feature>
<evidence type="ECO:0000256" key="4">
    <source>
        <dbReference type="SAM" id="MobiDB-lite"/>
    </source>
</evidence>
<keyword evidence="8" id="KW-1185">Reference proteome</keyword>
<dbReference type="PRINTS" id="PR00834">
    <property type="entry name" value="PROTEASES2C"/>
</dbReference>
<dbReference type="SUPFAM" id="SSF50494">
    <property type="entry name" value="Trypsin-like serine proteases"/>
    <property type="match status" value="1"/>
</dbReference>
<dbReference type="SUPFAM" id="SSF50156">
    <property type="entry name" value="PDZ domain-like"/>
    <property type="match status" value="1"/>
</dbReference>
<dbReference type="Pfam" id="PF13365">
    <property type="entry name" value="Trypsin_2"/>
    <property type="match status" value="1"/>
</dbReference>
<evidence type="ECO:0000313" key="7">
    <source>
        <dbReference type="EMBL" id="UZJ24110.1"/>
    </source>
</evidence>
<dbReference type="InterPro" id="IPR043504">
    <property type="entry name" value="Peptidase_S1_PA_chymotrypsin"/>
</dbReference>
<dbReference type="InterPro" id="IPR001478">
    <property type="entry name" value="PDZ"/>
</dbReference>
<evidence type="ECO:0000256" key="1">
    <source>
        <dbReference type="ARBA" id="ARBA00010541"/>
    </source>
</evidence>
<protein>
    <submittedName>
        <fullName evidence="7">Trypsin-like peptidase domain-containing protein</fullName>
    </submittedName>
</protein>
<gene>
    <name evidence="7" type="ORF">RHODO2019_13180</name>
</gene>
<sequence length="554" mass="52719">MSDGSDRYPGHDGGATPPGSGGSAGQDPDTGPLAAQSGWSGAPHAGQQGSGSGEQSGWSAGGGQQGGSSQGPDAQQSPWWSASSGQGAQGQDPAQGGWSRPSGTPQGAPGPATGGWDRAQGSSSPYGAGSGGSGAQAPYSPSPSAPSPYGQSPYGQSAYGQSPYGSGAYGAGSYGTGSHDAGPGSSTPAPKARRGKLLVGAVVLALVAGGVGGGVATLLDGNGSTGVVSALSQPVNTQPTSSTGGTVEQVAAKVLPSVVQIQVLVGQSGGEGSGIILSSDGQILTNNHVVESAAGARSGAITVAFQDGSTATATILGRDPSADLAVIKVDKTGLTPITIGSSGSLAVGQDVVAIGSPLGLAGTVTSGIVSALNRPVSASGQSSATSQASVIDAIQTDAAINPGNSGGALVNMNGELVGINSAIASLGAAQGSQSGSIGLGFAIPIDQAKRIAQELIDSGHATQAVLGVTAQNATSGTRGAVVGDVSANGAAAKAGLSSGDTITKVDDRVIDSSDALVAAIRSHAPGDTVTLTVVSGGSGKTVQATLGSQTVGSK</sequence>
<evidence type="ECO:0000256" key="2">
    <source>
        <dbReference type="ARBA" id="ARBA00022670"/>
    </source>
</evidence>
<feature type="transmembrane region" description="Helical" evidence="5">
    <location>
        <begin position="197"/>
        <end position="219"/>
    </location>
</feature>
<organism evidence="7 8">
    <name type="scientific">Rhodococcus antarcticus</name>
    <dbReference type="NCBI Taxonomy" id="2987751"/>
    <lineage>
        <taxon>Bacteria</taxon>
        <taxon>Bacillati</taxon>
        <taxon>Actinomycetota</taxon>
        <taxon>Actinomycetes</taxon>
        <taxon>Mycobacteriales</taxon>
        <taxon>Nocardiaceae</taxon>
        <taxon>Rhodococcus</taxon>
    </lineage>
</organism>
<dbReference type="PROSITE" id="PS50106">
    <property type="entry name" value="PDZ"/>
    <property type="match status" value="1"/>
</dbReference>
<dbReference type="SMART" id="SM00228">
    <property type="entry name" value="PDZ"/>
    <property type="match status" value="1"/>
</dbReference>
<evidence type="ECO:0000256" key="3">
    <source>
        <dbReference type="ARBA" id="ARBA00022801"/>
    </source>
</evidence>
<dbReference type="InterPro" id="IPR001940">
    <property type="entry name" value="Peptidase_S1C"/>
</dbReference>
<dbReference type="Proteomes" id="UP001164965">
    <property type="component" value="Chromosome"/>
</dbReference>
<proteinExistence type="inferred from homology"/>
<keyword evidence="5" id="KW-0812">Transmembrane</keyword>
<feature type="compositionally biased region" description="Low complexity" evidence="4">
    <location>
        <begin position="147"/>
        <end position="158"/>
    </location>
</feature>
<evidence type="ECO:0000313" key="8">
    <source>
        <dbReference type="Proteomes" id="UP001164965"/>
    </source>
</evidence>
<feature type="compositionally biased region" description="Gly residues" evidence="4">
    <location>
        <begin position="48"/>
        <end position="69"/>
    </location>
</feature>